<dbReference type="Pfam" id="PF05795">
    <property type="entry name" value="Plasmodium_Vir"/>
    <property type="match status" value="1"/>
</dbReference>
<keyword evidence="2" id="KW-1185">Reference proteome</keyword>
<dbReference type="OrthoDB" id="389220at2759"/>
<gene>
    <name evidence="1" type="ORF">PCYB_005620</name>
</gene>
<accession>K6UNU4</accession>
<reference evidence="1 2" key="1">
    <citation type="journal article" date="2012" name="Nat. Genet.">
        <title>Plasmodium cynomolgi genome sequences provide insight into Plasmodium vivax and the monkey malaria clade.</title>
        <authorList>
            <person name="Tachibana S."/>
            <person name="Sullivan S.A."/>
            <person name="Kawai S."/>
            <person name="Nakamura S."/>
            <person name="Kim H.R."/>
            <person name="Goto N."/>
            <person name="Arisue N."/>
            <person name="Palacpac N.M.Q."/>
            <person name="Honma H."/>
            <person name="Yagi M."/>
            <person name="Tougan T."/>
            <person name="Katakai Y."/>
            <person name="Kaneko O."/>
            <person name="Mita T."/>
            <person name="Kita K."/>
            <person name="Yasutomi Y."/>
            <person name="Sutton P.L."/>
            <person name="Shakhbatyan R."/>
            <person name="Horii T."/>
            <person name="Yasunaga T."/>
            <person name="Barnwell J.W."/>
            <person name="Escalante A.A."/>
            <person name="Carlton J.M."/>
            <person name="Tanabe K."/>
        </authorList>
    </citation>
    <scope>NUCLEOTIDE SEQUENCE [LARGE SCALE GENOMIC DNA]</scope>
    <source>
        <strain evidence="1 2">B</strain>
    </source>
</reference>
<proteinExistence type="predicted"/>
<evidence type="ECO:0000313" key="1">
    <source>
        <dbReference type="EMBL" id="GAB69813.1"/>
    </source>
</evidence>
<dbReference type="PhylomeDB" id="K6UNU4"/>
<dbReference type="RefSeq" id="XP_004228031.1">
    <property type="nucleotide sequence ID" value="XM_004227983.1"/>
</dbReference>
<organism evidence="1 2">
    <name type="scientific">Plasmodium cynomolgi (strain B)</name>
    <dbReference type="NCBI Taxonomy" id="1120755"/>
    <lineage>
        <taxon>Eukaryota</taxon>
        <taxon>Sar</taxon>
        <taxon>Alveolata</taxon>
        <taxon>Apicomplexa</taxon>
        <taxon>Aconoidasida</taxon>
        <taxon>Haemosporida</taxon>
        <taxon>Plasmodiidae</taxon>
        <taxon>Plasmodium</taxon>
        <taxon>Plasmodium (Plasmodium)</taxon>
    </lineage>
</organism>
<dbReference type="EMBL" id="DF157885">
    <property type="protein sequence ID" value="GAB69813.1"/>
    <property type="molecule type" value="Genomic_DNA"/>
</dbReference>
<dbReference type="OMA" id="CHEICYY"/>
<name>K6UNU4_PLACD</name>
<dbReference type="GeneID" id="14696355"/>
<sequence>MSVNHITKRNGSDVQNSSIDQLLYTGMFYKMLETSTASVGYDKYCDSRDNPMYKNEPYRNICVTIFNYLKTKYNASNGTDKKYDDCKLLSYWAYSRLFDILHKEQYVYLAYAQLHVIWNDFIEHLPMNKRCKPIHEMVSYVEWRKRKELYEYYINYSLIKELADKYEDKCNEFYEYVKIKLICIKFLTVYVLKIIQIYAQNFYKDCEKYNPEKVLYTFKCHKK</sequence>
<protein>
    <recommendedName>
        <fullName evidence="3">CYIR protein</fullName>
    </recommendedName>
</protein>
<evidence type="ECO:0000313" key="2">
    <source>
        <dbReference type="Proteomes" id="UP000006319"/>
    </source>
</evidence>
<dbReference type="InterPro" id="IPR008780">
    <property type="entry name" value="Plasmodium_Vir"/>
</dbReference>
<dbReference type="Proteomes" id="UP000006319">
    <property type="component" value="Unassembled WGS sequence"/>
</dbReference>
<dbReference type="VEuPathDB" id="PlasmoDB:PCYB_005620"/>
<evidence type="ECO:0008006" key="3">
    <source>
        <dbReference type="Google" id="ProtNLM"/>
    </source>
</evidence>
<dbReference type="AlphaFoldDB" id="K6UNU4"/>
<dbReference type="KEGG" id="pcy:PCYB_005620"/>